<keyword evidence="4" id="KW-0472">Membrane</keyword>
<evidence type="ECO:0000313" key="7">
    <source>
        <dbReference type="EMBL" id="CAG7832886.1"/>
    </source>
</evidence>
<organism evidence="7 8">
    <name type="scientific">Allacma fusca</name>
    <dbReference type="NCBI Taxonomy" id="39272"/>
    <lineage>
        <taxon>Eukaryota</taxon>
        <taxon>Metazoa</taxon>
        <taxon>Ecdysozoa</taxon>
        <taxon>Arthropoda</taxon>
        <taxon>Hexapoda</taxon>
        <taxon>Collembola</taxon>
        <taxon>Symphypleona</taxon>
        <taxon>Sminthuridae</taxon>
        <taxon>Allacma</taxon>
    </lineage>
</organism>
<protein>
    <recommendedName>
        <fullName evidence="6">Tafazzin family protein</fullName>
    </recommendedName>
</protein>
<dbReference type="OrthoDB" id="193467at2759"/>
<keyword evidence="2" id="KW-0808">Transferase</keyword>
<keyword evidence="5" id="KW-0012">Acyltransferase</keyword>
<evidence type="ECO:0000256" key="2">
    <source>
        <dbReference type="ARBA" id="ARBA00022679"/>
    </source>
</evidence>
<dbReference type="GO" id="GO:0047184">
    <property type="term" value="F:1-acylglycerophosphocholine O-acyltransferase activity"/>
    <property type="evidence" value="ECO:0007669"/>
    <property type="project" value="TreeGrafter"/>
</dbReference>
<comment type="similarity">
    <text evidence="6">Belongs to the taffazin family.</text>
</comment>
<feature type="non-terminal residue" evidence="7">
    <location>
        <position position="1"/>
    </location>
</feature>
<dbReference type="Proteomes" id="UP000708208">
    <property type="component" value="Unassembled WGS sequence"/>
</dbReference>
<comment type="subcellular location">
    <subcellularLocation>
        <location evidence="1">Membrane</location>
        <topology evidence="1">Peripheral membrane protein</topology>
    </subcellularLocation>
</comment>
<dbReference type="InterPro" id="IPR000872">
    <property type="entry name" value="Tafazzin"/>
</dbReference>
<keyword evidence="8" id="KW-1185">Reference proteome</keyword>
<evidence type="ECO:0000256" key="5">
    <source>
        <dbReference type="ARBA" id="ARBA00023315"/>
    </source>
</evidence>
<evidence type="ECO:0000256" key="1">
    <source>
        <dbReference type="ARBA" id="ARBA00004170"/>
    </source>
</evidence>
<proteinExistence type="inferred from homology"/>
<name>A0A8J2LK72_9HEXA</name>
<keyword evidence="3" id="KW-0443">Lipid metabolism</keyword>
<dbReference type="GO" id="GO:0031966">
    <property type="term" value="C:mitochondrial membrane"/>
    <property type="evidence" value="ECO:0007669"/>
    <property type="project" value="TreeGrafter"/>
</dbReference>
<dbReference type="PANTHER" id="PTHR12497:SF0">
    <property type="entry name" value="TAFAZZIN"/>
    <property type="match status" value="1"/>
</dbReference>
<dbReference type="GO" id="GO:0035965">
    <property type="term" value="P:cardiolipin acyl-chain remodeling"/>
    <property type="evidence" value="ECO:0007669"/>
    <property type="project" value="TreeGrafter"/>
</dbReference>
<sequence length="56" mass="6753">MEREELSRLKWGIGRMVADLERPPIIIPFWHVGIQNIMPNYRPYYPRIGKKLFVNI</sequence>
<dbReference type="GO" id="GO:0007007">
    <property type="term" value="P:inner mitochondrial membrane organization"/>
    <property type="evidence" value="ECO:0007669"/>
    <property type="project" value="TreeGrafter"/>
</dbReference>
<dbReference type="PANTHER" id="PTHR12497">
    <property type="entry name" value="TAZ PROTEIN TAFAZZIN"/>
    <property type="match status" value="1"/>
</dbReference>
<dbReference type="EMBL" id="CAJVCH010567509">
    <property type="protein sequence ID" value="CAG7832886.1"/>
    <property type="molecule type" value="Genomic_DNA"/>
</dbReference>
<gene>
    <name evidence="7" type="ORF">AFUS01_LOCUS42545</name>
</gene>
<accession>A0A8J2LK72</accession>
<evidence type="ECO:0000256" key="3">
    <source>
        <dbReference type="ARBA" id="ARBA00023098"/>
    </source>
</evidence>
<reference evidence="7" key="1">
    <citation type="submission" date="2021-06" db="EMBL/GenBank/DDBJ databases">
        <authorList>
            <person name="Hodson N. C."/>
            <person name="Mongue J. A."/>
            <person name="Jaron S. K."/>
        </authorList>
    </citation>
    <scope>NUCLEOTIDE SEQUENCE</scope>
</reference>
<comment type="caution">
    <text evidence="7">The sequence shown here is derived from an EMBL/GenBank/DDBJ whole genome shotgun (WGS) entry which is preliminary data.</text>
</comment>
<dbReference type="AlphaFoldDB" id="A0A8J2LK72"/>
<evidence type="ECO:0000313" key="8">
    <source>
        <dbReference type="Proteomes" id="UP000708208"/>
    </source>
</evidence>
<evidence type="ECO:0000256" key="4">
    <source>
        <dbReference type="ARBA" id="ARBA00023136"/>
    </source>
</evidence>
<evidence type="ECO:0000256" key="6">
    <source>
        <dbReference type="RuleBase" id="RU365062"/>
    </source>
</evidence>